<dbReference type="ExpressionAtlas" id="A0A2K2DHN1">
    <property type="expression patterns" value="baseline and differential"/>
</dbReference>
<reference evidence="2" key="2">
    <citation type="submission" date="2017-06" db="EMBL/GenBank/DDBJ databases">
        <title>WGS assembly of Brachypodium distachyon.</title>
        <authorList>
            <consortium name="The International Brachypodium Initiative"/>
            <person name="Lucas S."/>
            <person name="Harmon-Smith M."/>
            <person name="Lail K."/>
            <person name="Tice H."/>
            <person name="Grimwood J."/>
            <person name="Bruce D."/>
            <person name="Barry K."/>
            <person name="Shu S."/>
            <person name="Lindquist E."/>
            <person name="Wang M."/>
            <person name="Pitluck S."/>
            <person name="Vogel J.P."/>
            <person name="Garvin D.F."/>
            <person name="Mockler T.C."/>
            <person name="Schmutz J."/>
            <person name="Rokhsar D."/>
            <person name="Bevan M.W."/>
        </authorList>
    </citation>
    <scope>NUCLEOTIDE SEQUENCE</scope>
    <source>
        <strain evidence="2">Bd21</strain>
    </source>
</reference>
<proteinExistence type="predicted"/>
<reference evidence="3" key="3">
    <citation type="submission" date="2018-08" db="UniProtKB">
        <authorList>
            <consortium name="EnsemblPlants"/>
        </authorList>
    </citation>
    <scope>IDENTIFICATION</scope>
    <source>
        <strain evidence="3">cv. Bd21</strain>
    </source>
</reference>
<dbReference type="Gramene" id="PNT73793">
    <property type="protein sequence ID" value="PNT73793"/>
    <property type="gene ID" value="BRADI_1g01693v3"/>
</dbReference>
<dbReference type="InParanoid" id="A0A2K2DHN1"/>
<dbReference type="Proteomes" id="UP000008810">
    <property type="component" value="Chromosome 1"/>
</dbReference>
<accession>A0A2K2DHN1</accession>
<evidence type="ECO:0000256" key="1">
    <source>
        <dbReference type="SAM" id="MobiDB-lite"/>
    </source>
</evidence>
<evidence type="ECO:0000313" key="4">
    <source>
        <dbReference type="Proteomes" id="UP000008810"/>
    </source>
</evidence>
<dbReference type="EMBL" id="CM000880">
    <property type="protein sequence ID" value="PNT73793.1"/>
    <property type="molecule type" value="Genomic_DNA"/>
</dbReference>
<evidence type="ECO:0000313" key="2">
    <source>
        <dbReference type="EMBL" id="PNT73793.1"/>
    </source>
</evidence>
<dbReference type="AlphaFoldDB" id="A0A2K2DHN1"/>
<gene>
    <name evidence="2" type="ORF">BRADI_1g01693v3</name>
</gene>
<dbReference type="EnsemblPlants" id="PNT73793">
    <property type="protein sequence ID" value="PNT73793"/>
    <property type="gene ID" value="BRADI_1g01693v3"/>
</dbReference>
<keyword evidence="4" id="KW-1185">Reference proteome</keyword>
<name>A0A2K2DHN1_BRADI</name>
<feature type="region of interest" description="Disordered" evidence="1">
    <location>
        <begin position="42"/>
        <end position="99"/>
    </location>
</feature>
<evidence type="ECO:0000313" key="3">
    <source>
        <dbReference type="EnsemblPlants" id="PNT73793"/>
    </source>
</evidence>
<sequence>MKRKQKKAALIINSIQTQSRFKSTTARCEACNRTRLLESRKLDAEKDHGGGGNDAPGRLRRRHRFLETSGHRSPRRRRWPPRPADDGAGLPFSIPAPPSFSAPSSRPPLLLSVAPASVQVPPWVSRRPVTACTIAAALWGLGPELQRVVWPARSAARQARIQRPSSGSAVVRKRRSGPVPAVLWCSGALLCRGSLLPPA</sequence>
<reference evidence="2 3" key="1">
    <citation type="journal article" date="2010" name="Nature">
        <title>Genome sequencing and analysis of the model grass Brachypodium distachyon.</title>
        <authorList>
            <consortium name="International Brachypodium Initiative"/>
        </authorList>
    </citation>
    <scope>NUCLEOTIDE SEQUENCE [LARGE SCALE GENOMIC DNA]</scope>
    <source>
        <strain evidence="2 3">Bd21</strain>
    </source>
</reference>
<protein>
    <submittedName>
        <fullName evidence="2 3">Uncharacterized protein</fullName>
    </submittedName>
</protein>
<organism evidence="2">
    <name type="scientific">Brachypodium distachyon</name>
    <name type="common">Purple false brome</name>
    <name type="synonym">Trachynia distachya</name>
    <dbReference type="NCBI Taxonomy" id="15368"/>
    <lineage>
        <taxon>Eukaryota</taxon>
        <taxon>Viridiplantae</taxon>
        <taxon>Streptophyta</taxon>
        <taxon>Embryophyta</taxon>
        <taxon>Tracheophyta</taxon>
        <taxon>Spermatophyta</taxon>
        <taxon>Magnoliopsida</taxon>
        <taxon>Liliopsida</taxon>
        <taxon>Poales</taxon>
        <taxon>Poaceae</taxon>
        <taxon>BOP clade</taxon>
        <taxon>Pooideae</taxon>
        <taxon>Stipodae</taxon>
        <taxon>Brachypodieae</taxon>
        <taxon>Brachypodium</taxon>
    </lineage>
</organism>